<sequence>MAPQQTLDISRTWDRVLFSYAASRLVHLFTARLDYVLNYSPVDEAKLPREPKQLVQDKKKCAHLRTTEFVFHTQAVYTNSLEDHAAERVGDSQPLDNDKAKEDGDQAAKHLRTLLTLVLVNSELRKHLCDFFVIGCDQGLNPRRPTRNKLARVDEPALQVRFITHDLTAPTVRAPQASTRHPYSVAQSRSQEPLKVRFAWARSAAASQSSTPRTELKTKDAKKPSRNLFPNIIAVESHHYMKSSPYDGITGELYLHSRFDKLILSPDNVTLADDQHLPARPDPSRHAMSRSTTARSKKSRLPRMKDSGLADVTLGGDGLCASVTIVFTSSTSHEKSSVFKVQDVYVKVKGDEFPPSTSVPSQFLFSHRITKRRLPLRVRLLASFHHLLCPTLTLPPPFPSQAYPLTTGLVKKQICKALKDGIVTARKCTDGQLFGVRDRMNKARAEEGRSRIEVLQALPPHQVPITSHGASVSTSYWHFKVVSNERDSPLRDVRNPVGWANRSPEKEVKVKQGHRWRSEAFNIVPTSN</sequence>
<dbReference type="STRING" id="71717.A0A4Y7SG46"/>
<evidence type="ECO:0000259" key="2">
    <source>
        <dbReference type="Pfam" id="PF14613"/>
    </source>
</evidence>
<feature type="compositionally biased region" description="Basic and acidic residues" evidence="1">
    <location>
        <begin position="273"/>
        <end position="285"/>
    </location>
</feature>
<dbReference type="PANTHER" id="PTHR31138">
    <property type="entry name" value="CHROMOSOME 19, WHOLE GENOME SHOTGUN SEQUENCE"/>
    <property type="match status" value="1"/>
</dbReference>
<dbReference type="Pfam" id="PF19343">
    <property type="entry name" value="HAM1_N"/>
    <property type="match status" value="1"/>
</dbReference>
<organism evidence="4 5">
    <name type="scientific">Coprinellus micaceus</name>
    <name type="common">Glistening ink-cap mushroom</name>
    <name type="synonym">Coprinus micaceus</name>
    <dbReference type="NCBI Taxonomy" id="71717"/>
    <lineage>
        <taxon>Eukaryota</taxon>
        <taxon>Fungi</taxon>
        <taxon>Dikarya</taxon>
        <taxon>Basidiomycota</taxon>
        <taxon>Agaricomycotina</taxon>
        <taxon>Agaricomycetes</taxon>
        <taxon>Agaricomycetidae</taxon>
        <taxon>Agaricales</taxon>
        <taxon>Agaricineae</taxon>
        <taxon>Psathyrellaceae</taxon>
        <taxon>Coprinellus</taxon>
    </lineage>
</organism>
<feature type="region of interest" description="Disordered" evidence="1">
    <location>
        <begin position="272"/>
        <end position="307"/>
    </location>
</feature>
<gene>
    <name evidence="4" type="ORF">FA13DRAFT_1800677</name>
</gene>
<name>A0A4Y7SG46_COPMI</name>
<feature type="domain" description="HAM1-like N-terminal" evidence="3">
    <location>
        <begin position="32"/>
        <end position="213"/>
    </location>
</feature>
<evidence type="ECO:0000313" key="4">
    <source>
        <dbReference type="EMBL" id="TEB20774.1"/>
    </source>
</evidence>
<proteinExistence type="predicted"/>
<protein>
    <submittedName>
        <fullName evidence="4">Uncharacterized protein</fullName>
    </submittedName>
</protein>
<evidence type="ECO:0000259" key="3">
    <source>
        <dbReference type="Pfam" id="PF19343"/>
    </source>
</evidence>
<dbReference type="InterPro" id="IPR027842">
    <property type="entry name" value="HAM1-like_C"/>
</dbReference>
<dbReference type="Pfam" id="PF14613">
    <property type="entry name" value="HAM1_C"/>
    <property type="match status" value="1"/>
</dbReference>
<dbReference type="AlphaFoldDB" id="A0A4Y7SG46"/>
<evidence type="ECO:0000256" key="1">
    <source>
        <dbReference type="SAM" id="MobiDB-lite"/>
    </source>
</evidence>
<feature type="domain" description="HAM1-like C-terminal" evidence="2">
    <location>
        <begin position="404"/>
        <end position="526"/>
    </location>
</feature>
<reference evidence="4 5" key="1">
    <citation type="journal article" date="2019" name="Nat. Ecol. Evol.">
        <title>Megaphylogeny resolves global patterns of mushroom evolution.</title>
        <authorList>
            <person name="Varga T."/>
            <person name="Krizsan K."/>
            <person name="Foldi C."/>
            <person name="Dima B."/>
            <person name="Sanchez-Garcia M."/>
            <person name="Sanchez-Ramirez S."/>
            <person name="Szollosi G.J."/>
            <person name="Szarkandi J.G."/>
            <person name="Papp V."/>
            <person name="Albert L."/>
            <person name="Andreopoulos W."/>
            <person name="Angelini C."/>
            <person name="Antonin V."/>
            <person name="Barry K.W."/>
            <person name="Bougher N.L."/>
            <person name="Buchanan P."/>
            <person name="Buyck B."/>
            <person name="Bense V."/>
            <person name="Catcheside P."/>
            <person name="Chovatia M."/>
            <person name="Cooper J."/>
            <person name="Damon W."/>
            <person name="Desjardin D."/>
            <person name="Finy P."/>
            <person name="Geml J."/>
            <person name="Haridas S."/>
            <person name="Hughes K."/>
            <person name="Justo A."/>
            <person name="Karasinski D."/>
            <person name="Kautmanova I."/>
            <person name="Kiss B."/>
            <person name="Kocsube S."/>
            <person name="Kotiranta H."/>
            <person name="LaButti K.M."/>
            <person name="Lechner B.E."/>
            <person name="Liimatainen K."/>
            <person name="Lipzen A."/>
            <person name="Lukacs Z."/>
            <person name="Mihaltcheva S."/>
            <person name="Morgado L.N."/>
            <person name="Niskanen T."/>
            <person name="Noordeloos M.E."/>
            <person name="Ohm R.A."/>
            <person name="Ortiz-Santana B."/>
            <person name="Ovrebo C."/>
            <person name="Racz N."/>
            <person name="Riley R."/>
            <person name="Savchenko A."/>
            <person name="Shiryaev A."/>
            <person name="Soop K."/>
            <person name="Spirin V."/>
            <person name="Szebenyi C."/>
            <person name="Tomsovsky M."/>
            <person name="Tulloss R.E."/>
            <person name="Uehling J."/>
            <person name="Grigoriev I.V."/>
            <person name="Vagvolgyi C."/>
            <person name="Papp T."/>
            <person name="Martin F.M."/>
            <person name="Miettinen O."/>
            <person name="Hibbett D.S."/>
            <person name="Nagy L.G."/>
        </authorList>
    </citation>
    <scope>NUCLEOTIDE SEQUENCE [LARGE SCALE GENOMIC DNA]</scope>
    <source>
        <strain evidence="4 5">FP101781</strain>
    </source>
</reference>
<comment type="caution">
    <text evidence="4">The sequence shown here is derived from an EMBL/GenBank/DDBJ whole genome shotgun (WGS) entry which is preliminary data.</text>
</comment>
<dbReference type="Proteomes" id="UP000298030">
    <property type="component" value="Unassembled WGS sequence"/>
</dbReference>
<accession>A0A4Y7SG46</accession>
<dbReference type="OrthoDB" id="19394at2759"/>
<dbReference type="EMBL" id="QPFP01000132">
    <property type="protein sequence ID" value="TEB20774.1"/>
    <property type="molecule type" value="Genomic_DNA"/>
</dbReference>
<dbReference type="InterPro" id="IPR045967">
    <property type="entry name" value="HAM1-like_N"/>
</dbReference>
<evidence type="ECO:0000313" key="5">
    <source>
        <dbReference type="Proteomes" id="UP000298030"/>
    </source>
</evidence>
<keyword evidence="5" id="KW-1185">Reference proteome</keyword>
<dbReference type="PANTHER" id="PTHR31138:SF1">
    <property type="entry name" value="PDZ DOMAIN-CONTAINING PROTEIN"/>
    <property type="match status" value="1"/>
</dbReference>